<gene>
    <name evidence="1" type="ORF">QTG54_005284</name>
</gene>
<dbReference type="Proteomes" id="UP001224775">
    <property type="component" value="Unassembled WGS sequence"/>
</dbReference>
<evidence type="ECO:0000313" key="1">
    <source>
        <dbReference type="EMBL" id="KAK1743687.1"/>
    </source>
</evidence>
<evidence type="ECO:0000313" key="2">
    <source>
        <dbReference type="Proteomes" id="UP001224775"/>
    </source>
</evidence>
<reference evidence="1" key="1">
    <citation type="submission" date="2023-06" db="EMBL/GenBank/DDBJ databases">
        <title>Survivors Of The Sea: Transcriptome response of Skeletonema marinoi to long-term dormancy.</title>
        <authorList>
            <person name="Pinder M.I.M."/>
            <person name="Kourtchenko O."/>
            <person name="Robertson E.K."/>
            <person name="Larsson T."/>
            <person name="Maumus F."/>
            <person name="Osuna-Cruz C.M."/>
            <person name="Vancaester E."/>
            <person name="Stenow R."/>
            <person name="Vandepoele K."/>
            <person name="Ploug H."/>
            <person name="Bruchert V."/>
            <person name="Godhe A."/>
            <person name="Topel M."/>
        </authorList>
    </citation>
    <scope>NUCLEOTIDE SEQUENCE</scope>
    <source>
        <strain evidence="1">R05AC</strain>
    </source>
</reference>
<dbReference type="Gene3D" id="1.25.40.10">
    <property type="entry name" value="Tetratricopeptide repeat domain"/>
    <property type="match status" value="1"/>
</dbReference>
<dbReference type="AlphaFoldDB" id="A0AAD8YCL8"/>
<name>A0AAD8YCL8_9STRA</name>
<dbReference type="InterPro" id="IPR011990">
    <property type="entry name" value="TPR-like_helical_dom_sf"/>
</dbReference>
<keyword evidence="2" id="KW-1185">Reference proteome</keyword>
<sequence>MSFQGRKESILPDIISYRSCIDAWIRQWQKDSPQKVEALVKDMIKKYSMEGRKDLRPDADIFNLVLKACAHATVTWHEDIEKEANDTPISIANRTFALLKGKNEFNANPTHATYAFMFIAYKFHLDFDNSRYTPLLLMLWKQCCNDGLVSQFALESFQDCVLDYQFWKPLVGGEVCFAGKDRS</sequence>
<dbReference type="EMBL" id="JATAAI010000008">
    <property type="protein sequence ID" value="KAK1743687.1"/>
    <property type="molecule type" value="Genomic_DNA"/>
</dbReference>
<protein>
    <submittedName>
        <fullName evidence="1">Uncharacterized protein</fullName>
    </submittedName>
</protein>
<accession>A0AAD8YCL8</accession>
<comment type="caution">
    <text evidence="1">The sequence shown here is derived from an EMBL/GenBank/DDBJ whole genome shotgun (WGS) entry which is preliminary data.</text>
</comment>
<proteinExistence type="predicted"/>
<organism evidence="1 2">
    <name type="scientific">Skeletonema marinoi</name>
    <dbReference type="NCBI Taxonomy" id="267567"/>
    <lineage>
        <taxon>Eukaryota</taxon>
        <taxon>Sar</taxon>
        <taxon>Stramenopiles</taxon>
        <taxon>Ochrophyta</taxon>
        <taxon>Bacillariophyta</taxon>
        <taxon>Coscinodiscophyceae</taxon>
        <taxon>Thalassiosirophycidae</taxon>
        <taxon>Thalassiosirales</taxon>
        <taxon>Skeletonemataceae</taxon>
        <taxon>Skeletonema</taxon>
        <taxon>Skeletonema marinoi-dohrnii complex</taxon>
    </lineage>
</organism>